<name>A0A871Y6Z6_9ARCH</name>
<dbReference type="InterPro" id="IPR002734">
    <property type="entry name" value="RibDG_C"/>
</dbReference>
<evidence type="ECO:0000256" key="9">
    <source>
        <dbReference type="NCBIfam" id="TIGR01508"/>
    </source>
</evidence>
<dbReference type="Pfam" id="PF01872">
    <property type="entry name" value="RibD_C"/>
    <property type="match status" value="1"/>
</dbReference>
<evidence type="ECO:0000256" key="3">
    <source>
        <dbReference type="ARBA" id="ARBA00011738"/>
    </source>
</evidence>
<evidence type="ECO:0000256" key="1">
    <source>
        <dbReference type="ARBA" id="ARBA00005104"/>
    </source>
</evidence>
<comment type="catalytic activity">
    <reaction evidence="8">
        <text>2,5-diamino-6-(1-D-ribitylamino)pyrimidin-4(3H)-one 5'-phosphate + NADP(+) = 2,5-diamino-6-(1-D-ribosylamino)pyrimidin-4(3H)-one 5'-phosphate + NADPH + H(+)</text>
        <dbReference type="Rhea" id="RHEA:27278"/>
        <dbReference type="ChEBI" id="CHEBI:15378"/>
        <dbReference type="ChEBI" id="CHEBI:57783"/>
        <dbReference type="ChEBI" id="CHEBI:58349"/>
        <dbReference type="ChEBI" id="CHEBI:58890"/>
        <dbReference type="ChEBI" id="CHEBI:59545"/>
        <dbReference type="EC" id="1.1.1.302"/>
    </reaction>
</comment>
<proteinExistence type="inferred from homology"/>
<gene>
    <name evidence="11" type="primary">arfC</name>
    <name evidence="11" type="ORF">HULAa36F11_00024</name>
</gene>
<evidence type="ECO:0000256" key="5">
    <source>
        <dbReference type="ARBA" id="ARBA00022857"/>
    </source>
</evidence>
<dbReference type="InterPro" id="IPR006401">
    <property type="entry name" value="Rib_reduct_arc"/>
</dbReference>
<evidence type="ECO:0000259" key="10">
    <source>
        <dbReference type="Pfam" id="PF01872"/>
    </source>
</evidence>
<dbReference type="GO" id="GO:0050661">
    <property type="term" value="F:NADP binding"/>
    <property type="evidence" value="ECO:0007669"/>
    <property type="project" value="InterPro"/>
</dbReference>
<comment type="subunit">
    <text evidence="3">Homodimer.</text>
</comment>
<dbReference type="InterPro" id="IPR011549">
    <property type="entry name" value="RibD_C"/>
</dbReference>
<keyword evidence="5" id="KW-0521">NADP</keyword>
<dbReference type="NCBIfam" id="TIGR01508">
    <property type="entry name" value="rib_reduct_arch"/>
    <property type="match status" value="1"/>
</dbReference>
<organism evidence="11">
    <name type="scientific">uncultured Thermoplasmata archaeon</name>
    <dbReference type="NCBI Taxonomy" id="376542"/>
    <lineage>
        <taxon>Archaea</taxon>
        <taxon>Methanobacteriati</taxon>
        <taxon>Thermoplasmatota</taxon>
        <taxon>Thermoplasmata</taxon>
        <taxon>environmental samples</taxon>
    </lineage>
</organism>
<keyword evidence="4" id="KW-0686">Riboflavin biosynthesis</keyword>
<evidence type="ECO:0000256" key="4">
    <source>
        <dbReference type="ARBA" id="ARBA00022619"/>
    </source>
</evidence>
<comment type="pathway">
    <text evidence="1">Cofactor biosynthesis; riboflavin biosynthesis.</text>
</comment>
<reference evidence="11" key="1">
    <citation type="submission" date="2020-10" db="EMBL/GenBank/DDBJ databases">
        <title>Diverse heliorhodopsins detected via functional metagenomics in peat lake Actinobacteria, Chloroflexi and Archaea.</title>
        <authorList>
            <person name="Chazan A."/>
            <person name="Rozenberg A."/>
            <person name="Tahan R."/>
            <person name="Mannen K."/>
            <person name="Nagata T."/>
            <person name="Yaish S."/>
            <person name="Larom S."/>
            <person name="Kandori H."/>
            <person name="Inoue K."/>
            <person name="Beja O."/>
            <person name="Pushkarev A."/>
        </authorList>
    </citation>
    <scope>NUCLEOTIDE SEQUENCE</scope>
</reference>
<feature type="domain" description="Bacterial bifunctional deaminase-reductase C-terminal" evidence="10">
    <location>
        <begin position="3"/>
        <end position="206"/>
    </location>
</feature>
<dbReference type="UniPathway" id="UPA00275"/>
<dbReference type="PANTHER" id="PTHR38011:SF7">
    <property type="entry name" value="2,5-DIAMINO-6-RIBOSYLAMINO-4(3H)-PYRIMIDINONE 5'-PHOSPHATE REDUCTASE"/>
    <property type="match status" value="1"/>
</dbReference>
<dbReference type="EMBL" id="MW122884">
    <property type="protein sequence ID" value="QOV09141.1"/>
    <property type="molecule type" value="Genomic_DNA"/>
</dbReference>
<evidence type="ECO:0000256" key="2">
    <source>
        <dbReference type="ARBA" id="ARBA00009723"/>
    </source>
</evidence>
<evidence type="ECO:0000256" key="7">
    <source>
        <dbReference type="ARBA" id="ARBA00047550"/>
    </source>
</evidence>
<evidence type="ECO:0000313" key="11">
    <source>
        <dbReference type="EMBL" id="QOV09141.1"/>
    </source>
</evidence>
<protein>
    <recommendedName>
        <fullName evidence="9">2,5-diamino-6-(ribosylamino)-4(3H)-pyrimidinone 5'-phosphate reductase</fullName>
        <ecNumber evidence="9">1.1.1.302</ecNumber>
    </recommendedName>
</protein>
<dbReference type="PANTHER" id="PTHR38011">
    <property type="entry name" value="DIHYDROFOLATE REDUCTASE FAMILY PROTEIN (AFU_ORTHOLOGUE AFUA_8G06820)"/>
    <property type="match status" value="1"/>
</dbReference>
<dbReference type="EC" id="1.1.1.302" evidence="9"/>
<evidence type="ECO:0000256" key="8">
    <source>
        <dbReference type="ARBA" id="ARBA00049020"/>
    </source>
</evidence>
<accession>A0A871Y6Z6</accession>
<evidence type="ECO:0000256" key="6">
    <source>
        <dbReference type="ARBA" id="ARBA00023002"/>
    </source>
</evidence>
<dbReference type="InterPro" id="IPR050765">
    <property type="entry name" value="Riboflavin_Biosynth_HTPR"/>
</dbReference>
<dbReference type="Gene3D" id="3.40.430.10">
    <property type="entry name" value="Dihydrofolate Reductase, subunit A"/>
    <property type="match status" value="1"/>
</dbReference>
<comment type="catalytic activity">
    <reaction evidence="7">
        <text>2,5-diamino-6-(1-D-ribitylamino)pyrimidin-4(3H)-one 5'-phosphate + NAD(+) = 2,5-diamino-6-(1-D-ribosylamino)pyrimidin-4(3H)-one 5'-phosphate + NADH + H(+)</text>
        <dbReference type="Rhea" id="RHEA:27274"/>
        <dbReference type="ChEBI" id="CHEBI:15378"/>
        <dbReference type="ChEBI" id="CHEBI:57540"/>
        <dbReference type="ChEBI" id="CHEBI:57945"/>
        <dbReference type="ChEBI" id="CHEBI:58890"/>
        <dbReference type="ChEBI" id="CHEBI:59545"/>
        <dbReference type="EC" id="1.1.1.302"/>
    </reaction>
</comment>
<dbReference type="GO" id="GO:0009231">
    <property type="term" value="P:riboflavin biosynthetic process"/>
    <property type="evidence" value="ECO:0007669"/>
    <property type="project" value="UniProtKB-UniPathway"/>
</dbReference>
<dbReference type="SUPFAM" id="SSF53597">
    <property type="entry name" value="Dihydrofolate reductase-like"/>
    <property type="match status" value="1"/>
</dbReference>
<keyword evidence="6 11" id="KW-0560">Oxidoreductase</keyword>
<dbReference type="InterPro" id="IPR024072">
    <property type="entry name" value="DHFR-like_dom_sf"/>
</dbReference>
<comment type="similarity">
    <text evidence="2">Belongs to the HTP reductase family.</text>
</comment>
<dbReference type="GO" id="GO:0008703">
    <property type="term" value="F:5-amino-6-(5-phosphoribosylamino)uracil reductase activity"/>
    <property type="evidence" value="ECO:0007669"/>
    <property type="project" value="InterPro"/>
</dbReference>
<dbReference type="NCBIfam" id="TIGR00227">
    <property type="entry name" value="ribD_Cterm"/>
    <property type="match status" value="1"/>
</dbReference>
<sequence length="211" mass="23125">MRPKVIINCAMSADGKIASRLRKQVRLSDESDMARVHRLRNSCDAILVGIGTVIADDPSLLVKEKYVDNPRQPIRIVLDPKCAVPPIAKVLDGKARTIIFVTEGNLRTVKGAEVIECGKEGIDLHRMLGKLKDFGVETVLVEGGGRTIWSFVKARLFDEFKVFISSKLIGGMAAPTPVDGEGFADENEFTELKLAKTTLSDSGILLEFEVE</sequence>
<dbReference type="AlphaFoldDB" id="A0A871Y6Z6"/>